<feature type="compositionally biased region" description="Basic and acidic residues" evidence="2">
    <location>
        <begin position="265"/>
        <end position="277"/>
    </location>
</feature>
<evidence type="ECO:0000256" key="3">
    <source>
        <dbReference type="SAM" id="Phobius"/>
    </source>
</evidence>
<dbReference type="EMBL" id="JAATIQ010000597">
    <property type="protein sequence ID" value="KAF4350480.1"/>
    <property type="molecule type" value="Genomic_DNA"/>
</dbReference>
<keyword evidence="3" id="KW-1133">Transmembrane helix</keyword>
<keyword evidence="5" id="KW-1185">Reference proteome</keyword>
<dbReference type="Pfam" id="PF03398">
    <property type="entry name" value="Ist1"/>
    <property type="match status" value="1"/>
</dbReference>
<feature type="region of interest" description="Disordered" evidence="2">
    <location>
        <begin position="552"/>
        <end position="595"/>
    </location>
</feature>
<accession>A0A7J6DXX1</accession>
<proteinExistence type="inferred from homology"/>
<feature type="compositionally biased region" description="Basic residues" evidence="2">
    <location>
        <begin position="481"/>
        <end position="490"/>
    </location>
</feature>
<gene>
    <name evidence="4" type="ORF">G4B88_018036</name>
</gene>
<organism evidence="4 5">
    <name type="scientific">Cannabis sativa</name>
    <name type="common">Hemp</name>
    <name type="synonym">Marijuana</name>
    <dbReference type="NCBI Taxonomy" id="3483"/>
    <lineage>
        <taxon>Eukaryota</taxon>
        <taxon>Viridiplantae</taxon>
        <taxon>Streptophyta</taxon>
        <taxon>Embryophyta</taxon>
        <taxon>Tracheophyta</taxon>
        <taxon>Spermatophyta</taxon>
        <taxon>Magnoliopsida</taxon>
        <taxon>eudicotyledons</taxon>
        <taxon>Gunneridae</taxon>
        <taxon>Pentapetalae</taxon>
        <taxon>rosids</taxon>
        <taxon>fabids</taxon>
        <taxon>Rosales</taxon>
        <taxon>Cannabaceae</taxon>
        <taxon>Cannabis</taxon>
    </lineage>
</organism>
<keyword evidence="3" id="KW-0812">Transmembrane</keyword>
<sequence length="951" mass="104667">MLDGLLGRGFTSKCKSLIKLTKTRIDVIRRKKNATQKFLKKDVADLLANGLDINAYGRAEGLLVEVILSSCYEFVERCCDVVLKHLSTMQKQRECPEECRAAVASLMFAAARFSDLPELRDLRQMFYERYGNSLELFRNEEFVENLASKPSTLENKVRLMKDIALEFSIKWDAKAFEQRMNKPPTLPQDPPKARGPFYLGDDKSNLINGKDKALKADRPGILFNERFDLNGAHKSGKEKDSSVSKMDAVGFHTRPPRNGFNSHNGCEENVKKKDSHDNLLRGRRENGFDIQVALNLEEATPKTVRSGTSSHRERLDPIDASFKQQYGREKSILITDCQDSSLNVKPVIASPQMKINGKEKLSDDNFGGQHITESYAGKDEANPRPKPYYNNAIPPPYVKRGDKSKSRKPVSHPGSSDDGLNGNDLAQDRVNAGHMAVVHRGSDHSDQERHHDGSEKANLHNDEKDRIYPEGVTGNPIPKPRSSRRRHSKSRPGQSEAGNLEDDGALPTKSRSRRRDDSRRGLQILFDDEHHRTDEEERIIDKLLIHYSKKPTAHEAGKLRKKSSRSRHAHHSVNDMVESPQNGSRVGSDKEPPMIPPAARSISLPHEHSGPSAATKVFARAASFQPERSEGANHVHPKLPDYDDLAARFAALRGREMKGTSKVIMGATLVMVVSLALVLGLILVLLAELYCSLLFRRRQLRIATNTATVTDPAATEISSGNSTLQPQDQSSSDPPPPPSSTPHPPLSSFHSQGVLKAPRSLLFPAISIKDESTTLQTKIQLSQLHHKVIDIPKCEPNSSPSPSISLAVSPVPTQEDKTVSENGTTCTAAATTDGCDVREHFVYISNPIYDNSESRESGANTTPFETPDTSPSRLEMSGSSSSSGEDDEEVAQPLHSSPSTPPLTPMKKLPAEACSVSLRDARSLGTSASDSNSNNGRSSSSSGSPCTSPSW</sequence>
<feature type="compositionally biased region" description="Pro residues" evidence="2">
    <location>
        <begin position="733"/>
        <end position="745"/>
    </location>
</feature>
<dbReference type="InterPro" id="IPR005061">
    <property type="entry name" value="Ist1"/>
</dbReference>
<feature type="region of interest" description="Disordered" evidence="2">
    <location>
        <begin position="440"/>
        <end position="518"/>
    </location>
</feature>
<evidence type="ECO:0000256" key="1">
    <source>
        <dbReference type="ARBA" id="ARBA00005536"/>
    </source>
</evidence>
<feature type="compositionally biased region" description="Polar residues" evidence="2">
    <location>
        <begin position="857"/>
        <end position="872"/>
    </location>
</feature>
<dbReference type="AlphaFoldDB" id="A0A7J6DXX1"/>
<feature type="compositionally biased region" description="Basic and acidic residues" evidence="2">
    <location>
        <begin position="440"/>
        <end position="468"/>
    </location>
</feature>
<comment type="caution">
    <text evidence="4">The sequence shown here is derived from an EMBL/GenBank/DDBJ whole genome shotgun (WGS) entry which is preliminary data.</text>
</comment>
<feature type="region of interest" description="Disordered" evidence="2">
    <location>
        <begin position="713"/>
        <end position="750"/>
    </location>
</feature>
<name>A0A7J6DXX1_CANSA</name>
<reference evidence="4 5" key="1">
    <citation type="journal article" date="2020" name="bioRxiv">
        <title>Sequence and annotation of 42 cannabis genomes reveals extensive copy number variation in cannabinoid synthesis and pathogen resistance genes.</title>
        <authorList>
            <person name="Mckernan K.J."/>
            <person name="Helbert Y."/>
            <person name="Kane L.T."/>
            <person name="Ebling H."/>
            <person name="Zhang L."/>
            <person name="Liu B."/>
            <person name="Eaton Z."/>
            <person name="Mclaughlin S."/>
            <person name="Kingan S."/>
            <person name="Baybayan P."/>
            <person name="Concepcion G."/>
            <person name="Jordan M."/>
            <person name="Riva A."/>
            <person name="Barbazuk W."/>
            <person name="Harkins T."/>
        </authorList>
    </citation>
    <scope>NUCLEOTIDE SEQUENCE [LARGE SCALE GENOMIC DNA]</scope>
    <source>
        <strain evidence="5">cv. Jamaican Lion 4</strain>
        <tissue evidence="4">Leaf</tissue>
    </source>
</reference>
<comment type="similarity">
    <text evidence="1">Belongs to the IST1 family.</text>
</comment>
<dbReference type="PANTHER" id="PTHR12161">
    <property type="entry name" value="IST1 FAMILY MEMBER"/>
    <property type="match status" value="1"/>
</dbReference>
<feature type="compositionally biased region" description="Basic residues" evidence="2">
    <location>
        <begin position="559"/>
        <end position="571"/>
    </location>
</feature>
<feature type="compositionally biased region" description="Low complexity" evidence="2">
    <location>
        <begin position="722"/>
        <end position="732"/>
    </location>
</feature>
<dbReference type="GO" id="GO:0015031">
    <property type="term" value="P:protein transport"/>
    <property type="evidence" value="ECO:0007669"/>
    <property type="project" value="InterPro"/>
</dbReference>
<feature type="region of interest" description="Disordered" evidence="2">
    <location>
        <begin position="355"/>
        <end position="426"/>
    </location>
</feature>
<dbReference type="PANTHER" id="PTHR12161:SF14">
    <property type="entry name" value="REGULATOR OF VPS4 ACTIVITY IN THE MVB PATHWAY PROTEIN"/>
    <property type="match status" value="1"/>
</dbReference>
<dbReference type="InterPro" id="IPR042277">
    <property type="entry name" value="IST1-like"/>
</dbReference>
<dbReference type="Gene3D" id="1.20.1260.60">
    <property type="entry name" value="Vacuolar protein sorting-associated protein Ist1"/>
    <property type="match status" value="1"/>
</dbReference>
<protein>
    <submittedName>
        <fullName evidence="4">Uncharacterized protein</fullName>
    </submittedName>
</protein>
<feature type="transmembrane region" description="Helical" evidence="3">
    <location>
        <begin position="663"/>
        <end position="691"/>
    </location>
</feature>
<feature type="compositionally biased region" description="Low complexity" evidence="2">
    <location>
        <begin position="927"/>
        <end position="951"/>
    </location>
</feature>
<feature type="region of interest" description="Disordered" evidence="2">
    <location>
        <begin position="848"/>
        <end position="951"/>
    </location>
</feature>
<dbReference type="FunFam" id="1.20.1260.60:FF:000002">
    <property type="entry name" value="Vacuolar protein sorting-associated protein IST1"/>
    <property type="match status" value="1"/>
</dbReference>
<evidence type="ECO:0000256" key="2">
    <source>
        <dbReference type="SAM" id="MobiDB-lite"/>
    </source>
</evidence>
<dbReference type="Proteomes" id="UP000583929">
    <property type="component" value="Unassembled WGS sequence"/>
</dbReference>
<feature type="region of interest" description="Disordered" evidence="2">
    <location>
        <begin position="252"/>
        <end position="277"/>
    </location>
</feature>
<keyword evidence="3" id="KW-0472">Membrane</keyword>
<evidence type="ECO:0000313" key="4">
    <source>
        <dbReference type="EMBL" id="KAF4350480.1"/>
    </source>
</evidence>
<evidence type="ECO:0000313" key="5">
    <source>
        <dbReference type="Proteomes" id="UP000583929"/>
    </source>
</evidence>